<evidence type="ECO:0000313" key="1">
    <source>
        <dbReference type="EMBL" id="HJA93692.1"/>
    </source>
</evidence>
<accession>A0A9D2I7G5</accession>
<reference evidence="1" key="2">
    <citation type="submission" date="2021-04" db="EMBL/GenBank/DDBJ databases">
        <authorList>
            <person name="Gilroy R."/>
        </authorList>
    </citation>
    <scope>NUCLEOTIDE SEQUENCE</scope>
    <source>
        <strain evidence="1">CHK179-7159</strain>
    </source>
</reference>
<proteinExistence type="predicted"/>
<reference evidence="1" key="1">
    <citation type="journal article" date="2021" name="PeerJ">
        <title>Extensive microbial diversity within the chicken gut microbiome revealed by metagenomics and culture.</title>
        <authorList>
            <person name="Gilroy R."/>
            <person name="Ravi A."/>
            <person name="Getino M."/>
            <person name="Pursley I."/>
            <person name="Horton D.L."/>
            <person name="Alikhan N.F."/>
            <person name="Baker D."/>
            <person name="Gharbi K."/>
            <person name="Hall N."/>
            <person name="Watson M."/>
            <person name="Adriaenssens E.M."/>
            <person name="Foster-Nyarko E."/>
            <person name="Jarju S."/>
            <person name="Secka A."/>
            <person name="Antonio M."/>
            <person name="Oren A."/>
            <person name="Chaudhuri R.R."/>
            <person name="La Ragione R."/>
            <person name="Hildebrand F."/>
            <person name="Pallen M.J."/>
        </authorList>
    </citation>
    <scope>NUCLEOTIDE SEQUENCE</scope>
    <source>
        <strain evidence="1">CHK179-7159</strain>
    </source>
</reference>
<comment type="caution">
    <text evidence="1">The sequence shown here is derived from an EMBL/GenBank/DDBJ whole genome shotgun (WGS) entry which is preliminary data.</text>
</comment>
<feature type="non-terminal residue" evidence="1">
    <location>
        <position position="1"/>
    </location>
</feature>
<dbReference type="EMBL" id="DWYY01000124">
    <property type="protein sequence ID" value="HJA93692.1"/>
    <property type="molecule type" value="Genomic_DNA"/>
</dbReference>
<dbReference type="Proteomes" id="UP000886858">
    <property type="component" value="Unassembled WGS sequence"/>
</dbReference>
<organism evidence="1 2">
    <name type="scientific">Candidatus Eisenbergiella merdipullorum</name>
    <dbReference type="NCBI Taxonomy" id="2838553"/>
    <lineage>
        <taxon>Bacteria</taxon>
        <taxon>Bacillati</taxon>
        <taxon>Bacillota</taxon>
        <taxon>Clostridia</taxon>
        <taxon>Lachnospirales</taxon>
        <taxon>Lachnospiraceae</taxon>
        <taxon>Eisenbergiella</taxon>
    </lineage>
</organism>
<dbReference type="AlphaFoldDB" id="A0A9D2I7G5"/>
<evidence type="ECO:0000313" key="2">
    <source>
        <dbReference type="Proteomes" id="UP000886858"/>
    </source>
</evidence>
<gene>
    <name evidence="1" type="ORF">H9717_11375</name>
</gene>
<name>A0A9D2I7G5_9FIRM</name>
<sequence length="192" mass="22066">DITVIYPKEELLKAREVYPELTLFFKLDTHWNYMGGYFGAQPLLKSLGIKTNNFSNISYEQINEPIFFWNGYDLARMLGLSDVLNKDINYHLYGYSNNRVTYEGDARNNVEDFNGVVKTKSSAEDNRKVFLARDSFGESITPYLAAEFSEIYSVHRASLTKSQIDAERPDIFIFEAVEREGLGGLNVENWAE</sequence>
<evidence type="ECO:0008006" key="3">
    <source>
        <dbReference type="Google" id="ProtNLM"/>
    </source>
</evidence>
<protein>
    <recommendedName>
        <fullName evidence="3">AlgX/AlgJ SGNH hydrolase-like domain-containing protein</fullName>
    </recommendedName>
</protein>